<dbReference type="SUPFAM" id="SSF50129">
    <property type="entry name" value="GroES-like"/>
    <property type="match status" value="1"/>
</dbReference>
<dbReference type="AlphaFoldDB" id="A0A562U665"/>
<dbReference type="PANTHER" id="PTHR44154:SF1">
    <property type="entry name" value="QUINONE OXIDOREDUCTASE"/>
    <property type="match status" value="1"/>
</dbReference>
<dbReference type="Proteomes" id="UP000317010">
    <property type="component" value="Unassembled WGS sequence"/>
</dbReference>
<dbReference type="SMART" id="SM00829">
    <property type="entry name" value="PKS_ER"/>
    <property type="match status" value="1"/>
</dbReference>
<protein>
    <submittedName>
        <fullName evidence="3">NADPH:quinone reductase-like Zn-dependent oxidoreductase</fullName>
    </submittedName>
</protein>
<dbReference type="GO" id="GO:0016491">
    <property type="term" value="F:oxidoreductase activity"/>
    <property type="evidence" value="ECO:0007669"/>
    <property type="project" value="InterPro"/>
</dbReference>
<reference evidence="3 4" key="1">
    <citation type="submission" date="2019-07" db="EMBL/GenBank/DDBJ databases">
        <title>Genomic Encyclopedia of Archaeal and Bacterial Type Strains, Phase II (KMG-II): from individual species to whole genera.</title>
        <authorList>
            <person name="Goeker M."/>
        </authorList>
    </citation>
    <scope>NUCLEOTIDE SEQUENCE [LARGE SCALE GENOMIC DNA]</scope>
    <source>
        <strain evidence="3 4">ATCC BAA-1854</strain>
    </source>
</reference>
<name>A0A562U665_9SPHI</name>
<dbReference type="SUPFAM" id="SSF51735">
    <property type="entry name" value="NAD(P)-binding Rossmann-fold domains"/>
    <property type="match status" value="1"/>
</dbReference>
<keyword evidence="4" id="KW-1185">Reference proteome</keyword>
<dbReference type="CDD" id="cd05289">
    <property type="entry name" value="MDR_like_2"/>
    <property type="match status" value="1"/>
</dbReference>
<dbReference type="InterPro" id="IPR051603">
    <property type="entry name" value="Zinc-ADH_QOR/CCCR"/>
</dbReference>
<organism evidence="3 4">
    <name type="scientific">Mucilaginibacter frigoritolerans</name>
    <dbReference type="NCBI Taxonomy" id="652788"/>
    <lineage>
        <taxon>Bacteria</taxon>
        <taxon>Pseudomonadati</taxon>
        <taxon>Bacteroidota</taxon>
        <taxon>Sphingobacteriia</taxon>
        <taxon>Sphingobacteriales</taxon>
        <taxon>Sphingobacteriaceae</taxon>
        <taxon>Mucilaginibacter</taxon>
    </lineage>
</organism>
<evidence type="ECO:0000259" key="2">
    <source>
        <dbReference type="SMART" id="SM00829"/>
    </source>
</evidence>
<evidence type="ECO:0000313" key="4">
    <source>
        <dbReference type="Proteomes" id="UP000317010"/>
    </source>
</evidence>
<dbReference type="InterPro" id="IPR013154">
    <property type="entry name" value="ADH-like_N"/>
</dbReference>
<dbReference type="OrthoDB" id="9787435at2"/>
<proteinExistence type="predicted"/>
<sequence>MTEIIESTPGTLSGKAITYEGLGGPEIIKIVERTVRPPEAGEVRIRVKAAGVNPTDELLREIENSTVRFPVVPGADAAGLIESVGPGVSRFQVGDEVMAALTAYRPDGGAQATYIVVPASSVVSMPKGTTFEQAAGLPMNGLTALRAIELTELKAGQVLAITGGAGVLAHYTIAAAKKLGLTVIADAKPEESDLVRSYGANFVVERGDGFTDAIRRQFPGGVDALIDTAVLVTKSFPAIRNGGIYIAVRRLSDISKERDIQIKMVWVPDVLENTKGLDLLREMVESGEIELKVAGVYAPEQVADAQLALAAGGLRGRPVIVF</sequence>
<dbReference type="EMBL" id="VLLI01000005">
    <property type="protein sequence ID" value="TWJ00631.1"/>
    <property type="molecule type" value="Genomic_DNA"/>
</dbReference>
<dbReference type="Gene3D" id="3.90.180.10">
    <property type="entry name" value="Medium-chain alcohol dehydrogenases, catalytic domain"/>
    <property type="match status" value="1"/>
</dbReference>
<evidence type="ECO:0000313" key="3">
    <source>
        <dbReference type="EMBL" id="TWJ00631.1"/>
    </source>
</evidence>
<comment type="caution">
    <text evidence="3">The sequence shown here is derived from an EMBL/GenBank/DDBJ whole genome shotgun (WGS) entry which is preliminary data.</text>
</comment>
<dbReference type="InterPro" id="IPR020843">
    <property type="entry name" value="ER"/>
</dbReference>
<evidence type="ECO:0000256" key="1">
    <source>
        <dbReference type="ARBA" id="ARBA00022857"/>
    </source>
</evidence>
<keyword evidence="1" id="KW-0521">NADP</keyword>
<gene>
    <name evidence="3" type="ORF">JN11_01887</name>
</gene>
<dbReference type="InterPro" id="IPR036291">
    <property type="entry name" value="NAD(P)-bd_dom_sf"/>
</dbReference>
<dbReference type="Gene3D" id="3.40.50.720">
    <property type="entry name" value="NAD(P)-binding Rossmann-like Domain"/>
    <property type="match status" value="1"/>
</dbReference>
<dbReference type="PANTHER" id="PTHR44154">
    <property type="entry name" value="QUINONE OXIDOREDUCTASE"/>
    <property type="match status" value="1"/>
</dbReference>
<feature type="domain" description="Enoyl reductase (ER)" evidence="2">
    <location>
        <begin position="23"/>
        <end position="320"/>
    </location>
</feature>
<dbReference type="RefSeq" id="WP_144911923.1">
    <property type="nucleotide sequence ID" value="NZ_VLLI01000005.1"/>
</dbReference>
<dbReference type="Pfam" id="PF08240">
    <property type="entry name" value="ADH_N"/>
    <property type="match status" value="1"/>
</dbReference>
<accession>A0A562U665</accession>
<dbReference type="InterPro" id="IPR011032">
    <property type="entry name" value="GroES-like_sf"/>
</dbReference>
<dbReference type="Pfam" id="PF13602">
    <property type="entry name" value="ADH_zinc_N_2"/>
    <property type="match status" value="1"/>
</dbReference>